<dbReference type="Pfam" id="PF06445">
    <property type="entry name" value="GyrI-like"/>
    <property type="match status" value="1"/>
</dbReference>
<dbReference type="Pfam" id="PF00376">
    <property type="entry name" value="MerR"/>
    <property type="match status" value="1"/>
</dbReference>
<feature type="domain" description="HTH merR-type" evidence="2">
    <location>
        <begin position="6"/>
        <end position="75"/>
    </location>
</feature>
<dbReference type="AlphaFoldDB" id="A0A1X7E8F5"/>
<protein>
    <submittedName>
        <fullName evidence="3">DNA-binding transcriptional regulator, MerR family</fullName>
    </submittedName>
</protein>
<dbReference type="GO" id="GO:0003677">
    <property type="term" value="F:DNA binding"/>
    <property type="evidence" value="ECO:0007669"/>
    <property type="project" value="UniProtKB-KW"/>
</dbReference>
<dbReference type="PANTHER" id="PTHR30204">
    <property type="entry name" value="REDOX-CYCLING DRUG-SENSING TRANSCRIPTIONAL ACTIVATOR SOXR"/>
    <property type="match status" value="1"/>
</dbReference>
<organism evidence="3 4">
    <name type="scientific">Desulfovibrio gilichinskyi</name>
    <dbReference type="NCBI Taxonomy" id="1519643"/>
    <lineage>
        <taxon>Bacteria</taxon>
        <taxon>Pseudomonadati</taxon>
        <taxon>Thermodesulfobacteriota</taxon>
        <taxon>Desulfovibrionia</taxon>
        <taxon>Desulfovibrionales</taxon>
        <taxon>Desulfovibrionaceae</taxon>
        <taxon>Desulfovibrio</taxon>
    </lineage>
</organism>
<dbReference type="InterPro" id="IPR047057">
    <property type="entry name" value="MerR_fam"/>
</dbReference>
<accession>A0A1X7E8F5</accession>
<dbReference type="RefSeq" id="WP_085103201.1">
    <property type="nucleotide sequence ID" value="NZ_FWZU01000004.1"/>
</dbReference>
<dbReference type="Gene3D" id="3.20.80.10">
    <property type="entry name" value="Regulatory factor, effector binding domain"/>
    <property type="match status" value="1"/>
</dbReference>
<dbReference type="STRING" id="1519643.SAMN06295933_2781"/>
<evidence type="ECO:0000313" key="4">
    <source>
        <dbReference type="Proteomes" id="UP000192906"/>
    </source>
</evidence>
<sequence>MKTKNRYFIGDMSKICNISKKALRYYDTINLIPSHRHDYNNYRYYTLDALLAVPVIKYYKQMGFTLDEMKEFIEGSGSNVFKSLQNSFVSKINELEKDQEKLRRKHVSVRDWYTLILEAEMVIDNNIKEVSVKYVDPSNLIFLDQEFDNDIKSSIINLEFTQHVENLENEITGPVIINFSSLNDRVENRNQPVKILQKTLMPCNEENQFKFGGCMMVSCYHIGPHEEIHKTYQKICRWAGHNGYILGEESYERYITDYWTTRNASKFVTEILIEASRVGTAAH</sequence>
<proteinExistence type="predicted"/>
<dbReference type="SUPFAM" id="SSF55136">
    <property type="entry name" value="Probable bacterial effector-binding domain"/>
    <property type="match status" value="1"/>
</dbReference>
<name>A0A1X7E8F5_9BACT</name>
<dbReference type="PROSITE" id="PS50937">
    <property type="entry name" value="HTH_MERR_2"/>
    <property type="match status" value="1"/>
</dbReference>
<dbReference type="EMBL" id="FWZU01000004">
    <property type="protein sequence ID" value="SMF29371.1"/>
    <property type="molecule type" value="Genomic_DNA"/>
</dbReference>
<gene>
    <name evidence="3" type="ORF">SAMN06295933_2781</name>
</gene>
<dbReference type="InterPro" id="IPR009061">
    <property type="entry name" value="DNA-bd_dom_put_sf"/>
</dbReference>
<dbReference type="OrthoDB" id="9802944at2"/>
<evidence type="ECO:0000313" key="3">
    <source>
        <dbReference type="EMBL" id="SMF29371.1"/>
    </source>
</evidence>
<dbReference type="Gene3D" id="1.10.1660.10">
    <property type="match status" value="1"/>
</dbReference>
<dbReference type="PANTHER" id="PTHR30204:SF96">
    <property type="entry name" value="CHROMOSOME-ANCHORING PROTEIN RACA"/>
    <property type="match status" value="1"/>
</dbReference>
<keyword evidence="4" id="KW-1185">Reference proteome</keyword>
<dbReference type="InterPro" id="IPR000551">
    <property type="entry name" value="MerR-type_HTH_dom"/>
</dbReference>
<reference evidence="4" key="1">
    <citation type="submission" date="2017-04" db="EMBL/GenBank/DDBJ databases">
        <authorList>
            <person name="Varghese N."/>
            <person name="Submissions S."/>
        </authorList>
    </citation>
    <scope>NUCLEOTIDE SEQUENCE [LARGE SCALE GENOMIC DNA]</scope>
    <source>
        <strain evidence="4">K3S</strain>
    </source>
</reference>
<dbReference type="CDD" id="cd01107">
    <property type="entry name" value="HTH_BmrR"/>
    <property type="match status" value="1"/>
</dbReference>
<dbReference type="GO" id="GO:0003700">
    <property type="term" value="F:DNA-binding transcription factor activity"/>
    <property type="evidence" value="ECO:0007669"/>
    <property type="project" value="InterPro"/>
</dbReference>
<dbReference type="Proteomes" id="UP000192906">
    <property type="component" value="Unassembled WGS sequence"/>
</dbReference>
<dbReference type="InterPro" id="IPR029442">
    <property type="entry name" value="GyrI-like"/>
</dbReference>
<evidence type="ECO:0000256" key="1">
    <source>
        <dbReference type="ARBA" id="ARBA00023125"/>
    </source>
</evidence>
<evidence type="ECO:0000259" key="2">
    <source>
        <dbReference type="PROSITE" id="PS50937"/>
    </source>
</evidence>
<dbReference type="SMART" id="SM00422">
    <property type="entry name" value="HTH_MERR"/>
    <property type="match status" value="1"/>
</dbReference>
<dbReference type="SUPFAM" id="SSF46955">
    <property type="entry name" value="Putative DNA-binding domain"/>
    <property type="match status" value="1"/>
</dbReference>
<dbReference type="InterPro" id="IPR011256">
    <property type="entry name" value="Reg_factor_effector_dom_sf"/>
</dbReference>
<keyword evidence="1 3" id="KW-0238">DNA-binding</keyword>
<dbReference type="PROSITE" id="PS00552">
    <property type="entry name" value="HTH_MERR_1"/>
    <property type="match status" value="1"/>
</dbReference>